<reference evidence="1" key="1">
    <citation type="submission" date="2022-10" db="EMBL/GenBank/DDBJ databases">
        <title>Description of Fervidibacillus gen. nov. in the family Fervidibacillaceae fam. nov. with two species, Fervidibacillus albus sp. nov., and Fervidibacillus halotolerans sp. nov., isolated from tidal flat sediments.</title>
        <authorList>
            <person name="Kwon K.K."/>
            <person name="Yang S.-H."/>
        </authorList>
    </citation>
    <scope>NUCLEOTIDE SEQUENCE</scope>
    <source>
        <strain evidence="1">JCM 19140</strain>
    </source>
</reference>
<accession>A0AAE3LNZ4</accession>
<comment type="caution">
    <text evidence="1">The sequence shown here is derived from an EMBL/GenBank/DDBJ whole genome shotgun (WGS) entry which is preliminary data.</text>
</comment>
<dbReference type="InterPro" id="IPR021247">
    <property type="entry name" value="DUF2785"/>
</dbReference>
<organism evidence="1 2">
    <name type="scientific">Perspicuibacillus lycopersici</name>
    <dbReference type="NCBI Taxonomy" id="1325689"/>
    <lineage>
        <taxon>Bacteria</taxon>
        <taxon>Bacillati</taxon>
        <taxon>Bacillota</taxon>
        <taxon>Bacilli</taxon>
        <taxon>Bacillales</taxon>
        <taxon>Bacillaceae</taxon>
        <taxon>Perspicuibacillus</taxon>
    </lineage>
</organism>
<dbReference type="Pfam" id="PF10978">
    <property type="entry name" value="DUF2785"/>
    <property type="match status" value="1"/>
</dbReference>
<keyword evidence="2" id="KW-1185">Reference proteome</keyword>
<proteinExistence type="predicted"/>
<protein>
    <submittedName>
        <fullName evidence="1">DUF2785 domain-containing protein</fullName>
    </submittedName>
</protein>
<evidence type="ECO:0000313" key="1">
    <source>
        <dbReference type="EMBL" id="MCU9614382.1"/>
    </source>
</evidence>
<dbReference type="AlphaFoldDB" id="A0AAE3LNZ4"/>
<name>A0AAE3LNZ4_9BACI</name>
<evidence type="ECO:0000313" key="2">
    <source>
        <dbReference type="Proteomes" id="UP001209318"/>
    </source>
</evidence>
<sequence length="283" mass="33234">MSKLLKEVPLAANELKIVLTAVKNGEKNWKDEQKDTIVRSMLEHIGSTDSELRDLLIYQMFYELIIHNQLENERLSKILEYCLSEQLLFKGIGEVGTDTVFTRSFTTLVIALIIYRDNADNFLSKEKLEETRNKLLHYIDLEKDVRGFVPEKGWAHSIAHAADAFDELVKNRKIKPMYYFNILHAIWNKIDCSTSVYIHDEDERMINPIIAMLTKGLPVEAIEQLLQQLPEKLSNHQKQLEEENYWFLVANWKSFLKSFYMKLIDYPQWGSLQQLIIKHLLDM</sequence>
<dbReference type="EMBL" id="JAOUSF010000004">
    <property type="protein sequence ID" value="MCU9614382.1"/>
    <property type="molecule type" value="Genomic_DNA"/>
</dbReference>
<dbReference type="Proteomes" id="UP001209318">
    <property type="component" value="Unassembled WGS sequence"/>
</dbReference>
<gene>
    <name evidence="1" type="ORF">OEV98_12630</name>
</gene>
<dbReference type="RefSeq" id="WP_263073663.1">
    <property type="nucleotide sequence ID" value="NZ_JAOUSF010000004.1"/>
</dbReference>